<dbReference type="OrthoDB" id="8347407at2"/>
<evidence type="ECO:0000313" key="1">
    <source>
        <dbReference type="EMBL" id="SEJ89590.1"/>
    </source>
</evidence>
<proteinExistence type="predicted"/>
<dbReference type="STRING" id="1227549.SAMN05444007_108146"/>
<dbReference type="InterPro" id="IPR013078">
    <property type="entry name" value="His_Pase_superF_clade-1"/>
</dbReference>
<organism evidence="1 2">
    <name type="scientific">Cribrihabitans marinus</name>
    <dbReference type="NCBI Taxonomy" id="1227549"/>
    <lineage>
        <taxon>Bacteria</taxon>
        <taxon>Pseudomonadati</taxon>
        <taxon>Pseudomonadota</taxon>
        <taxon>Alphaproteobacteria</taxon>
        <taxon>Rhodobacterales</taxon>
        <taxon>Paracoccaceae</taxon>
        <taxon>Cribrihabitans</taxon>
    </lineage>
</organism>
<dbReference type="AlphaFoldDB" id="A0A1H7CS78"/>
<dbReference type="GO" id="GO:0016791">
    <property type="term" value="F:phosphatase activity"/>
    <property type="evidence" value="ECO:0007669"/>
    <property type="project" value="TreeGrafter"/>
</dbReference>
<dbReference type="Pfam" id="PF00300">
    <property type="entry name" value="His_Phos_1"/>
    <property type="match status" value="1"/>
</dbReference>
<dbReference type="InterPro" id="IPR050275">
    <property type="entry name" value="PGM_Phosphatase"/>
</dbReference>
<dbReference type="SMART" id="SM00855">
    <property type="entry name" value="PGAM"/>
    <property type="match status" value="1"/>
</dbReference>
<accession>A0A1H7CS78</accession>
<reference evidence="1 2" key="1">
    <citation type="submission" date="2016-10" db="EMBL/GenBank/DDBJ databases">
        <authorList>
            <person name="de Groot N.N."/>
        </authorList>
    </citation>
    <scope>NUCLEOTIDE SEQUENCE [LARGE SCALE GENOMIC DNA]</scope>
    <source>
        <strain evidence="1 2">DSM 29340</strain>
    </source>
</reference>
<keyword evidence="2" id="KW-1185">Reference proteome</keyword>
<gene>
    <name evidence="1" type="ORF">SAMN05444007_108146</name>
</gene>
<dbReference type="Proteomes" id="UP000199379">
    <property type="component" value="Unassembled WGS sequence"/>
</dbReference>
<name>A0A1H7CS78_9RHOB</name>
<protein>
    <submittedName>
        <fullName evidence="1">Broad specificity phosphatase PhoE</fullName>
    </submittedName>
</protein>
<dbReference type="PANTHER" id="PTHR48100">
    <property type="entry name" value="BROAD-SPECIFICITY PHOSPHATASE YOR283W-RELATED"/>
    <property type="match status" value="1"/>
</dbReference>
<dbReference type="Gene3D" id="3.40.50.1240">
    <property type="entry name" value="Phosphoglycerate mutase-like"/>
    <property type="match status" value="1"/>
</dbReference>
<dbReference type="CDD" id="cd07067">
    <property type="entry name" value="HP_PGM_like"/>
    <property type="match status" value="1"/>
</dbReference>
<evidence type="ECO:0000313" key="2">
    <source>
        <dbReference type="Proteomes" id="UP000199379"/>
    </source>
</evidence>
<dbReference type="GO" id="GO:0005737">
    <property type="term" value="C:cytoplasm"/>
    <property type="evidence" value="ECO:0007669"/>
    <property type="project" value="TreeGrafter"/>
</dbReference>
<dbReference type="InterPro" id="IPR029033">
    <property type="entry name" value="His_PPase_superfam"/>
</dbReference>
<sequence length="192" mass="21331">MTRLHLVRHGPTHARTMVGWSDLPADLSDTEAIGRLSAHLPEQAVVVSSDLIRAADTATALQGARTRLPDRAALREMRFGDWELRAHADIEAEDPERIRAFWDRPGEVRPPGGESWHELSARVDRDIDALVTAHPGGDIVVVAHFGVILCQLQRALRVSAEDVFAHRIDNLSVTRITCAPEDWTADLINHRP</sequence>
<dbReference type="SUPFAM" id="SSF53254">
    <property type="entry name" value="Phosphoglycerate mutase-like"/>
    <property type="match status" value="1"/>
</dbReference>
<dbReference type="RefSeq" id="WP_092368402.1">
    <property type="nucleotide sequence ID" value="NZ_BMGV01000008.1"/>
</dbReference>
<dbReference type="PANTHER" id="PTHR48100:SF1">
    <property type="entry name" value="HISTIDINE PHOSPHATASE FAMILY PROTEIN-RELATED"/>
    <property type="match status" value="1"/>
</dbReference>
<dbReference type="EMBL" id="FNYD01000008">
    <property type="protein sequence ID" value="SEJ89590.1"/>
    <property type="molecule type" value="Genomic_DNA"/>
</dbReference>